<evidence type="ECO:0000256" key="1">
    <source>
        <dbReference type="SAM" id="SignalP"/>
    </source>
</evidence>
<accession>A0A3S0UNH9</accession>
<name>A0A3S0UNH9_9MOLU</name>
<comment type="caution">
    <text evidence="3">The sequence shown here is derived from an EMBL/GenBank/DDBJ whole genome shotgun (WGS) entry which is preliminary data.</text>
</comment>
<dbReference type="RefSeq" id="WP_127092406.1">
    <property type="nucleotide sequence ID" value="NZ_RAHC01000001.1"/>
</dbReference>
<keyword evidence="1" id="KW-0732">Signal</keyword>
<evidence type="ECO:0000313" key="3">
    <source>
        <dbReference type="EMBL" id="RUP78073.1"/>
    </source>
</evidence>
<dbReference type="EMBL" id="RAHC01000001">
    <property type="protein sequence ID" value="RUP78073.1"/>
    <property type="molecule type" value="Genomic_DNA"/>
</dbReference>
<dbReference type="Pfam" id="PF13529">
    <property type="entry name" value="Peptidase_C39_2"/>
    <property type="match status" value="1"/>
</dbReference>
<feature type="domain" description="Peptidase C39-like" evidence="2">
    <location>
        <begin position="36"/>
        <end position="178"/>
    </location>
</feature>
<reference evidence="3 4" key="1">
    <citation type="journal article" date="2019" name="Genome Biol. Evol.">
        <title>Toxin and genome evolution in a Drosophila defensive symbiosis.</title>
        <authorList>
            <person name="Ballinger M.J."/>
            <person name="Gawryluk R.M."/>
            <person name="Perlman S.J."/>
        </authorList>
    </citation>
    <scope>NUCLEOTIDE SEQUENCE [LARGE SCALE GENOMIC DNA]</scope>
    <source>
        <strain evidence="4">sNeo</strain>
    </source>
</reference>
<evidence type="ECO:0000259" key="2">
    <source>
        <dbReference type="Pfam" id="PF13529"/>
    </source>
</evidence>
<dbReference type="Proteomes" id="UP000274545">
    <property type="component" value="Unassembled WGS sequence"/>
</dbReference>
<protein>
    <recommendedName>
        <fullName evidence="2">Peptidase C39-like domain-containing protein</fullName>
    </recommendedName>
</protein>
<feature type="chain" id="PRO_5018715801" description="Peptidase C39-like domain-containing protein" evidence="1">
    <location>
        <begin position="20"/>
        <end position="427"/>
    </location>
</feature>
<dbReference type="InterPro" id="IPR039564">
    <property type="entry name" value="Peptidase_C39-like"/>
</dbReference>
<feature type="signal peptide" evidence="1">
    <location>
        <begin position="1"/>
        <end position="19"/>
    </location>
</feature>
<evidence type="ECO:0000313" key="4">
    <source>
        <dbReference type="Proteomes" id="UP000274545"/>
    </source>
</evidence>
<dbReference type="AlphaFoldDB" id="A0A3S0UNH9"/>
<organism evidence="3 4">
    <name type="scientific">Spiroplasma poulsonii</name>
    <dbReference type="NCBI Taxonomy" id="2138"/>
    <lineage>
        <taxon>Bacteria</taxon>
        <taxon>Bacillati</taxon>
        <taxon>Mycoplasmatota</taxon>
        <taxon>Mollicutes</taxon>
        <taxon>Entomoplasmatales</taxon>
        <taxon>Spiroplasmataceae</taxon>
        <taxon>Spiroplasma</taxon>
    </lineage>
</organism>
<proteinExistence type="predicted"/>
<gene>
    <name evidence="3" type="ORF">D6D54_00945</name>
</gene>
<sequence>MKKLLSLLSVLTISGTAVPTTIATSPYAKDFLDKKLNIIPIVQEKQYFCAPTTGLMILRHLRLNQHSNHWTGNDDLSQTNLGFAMQTTSTSGTTQENFVNAINSWIGNRLNGRQYSRLNLNSIYNHILGEGSNTFFEIIRTSLENDIPVALLHNGRSVTTGNLEFQQHAMLFSGYRGNINSPEDIIYIFIDPWDGNTHEISARNLFNYSLNWGVSEIAAYIPNSQSENQIPRPNQTEPMEIGNCGGVIRQAIIENNLHCILGTRSKRDYLNNNLSCPSAANPYYEYYGNNNEKNDYFRVWGKSGHDGIELKISLKTALAFENFFQQNQSLEIKNYLENLIKHVEQKNDTWSGGWILDTDIELMKNFIYDGYLKFHDKLLELIDAENRKKKNNSIFVRTWRTYNWANLSEEYQNSAFYISKNSKGNNY</sequence>